<feature type="transmembrane region" description="Helical" evidence="6">
    <location>
        <begin position="133"/>
        <end position="151"/>
    </location>
</feature>
<dbReference type="EMBL" id="JABWDY010000359">
    <property type="protein sequence ID" value="KAF5208168.1"/>
    <property type="molecule type" value="Genomic_DNA"/>
</dbReference>
<feature type="transmembrane region" description="Helical" evidence="6">
    <location>
        <begin position="12"/>
        <end position="30"/>
    </location>
</feature>
<proteinExistence type="inferred from homology"/>
<dbReference type="InterPro" id="IPR000620">
    <property type="entry name" value="EamA_dom"/>
</dbReference>
<evidence type="ECO:0000256" key="3">
    <source>
        <dbReference type="ARBA" id="ARBA00022692"/>
    </source>
</evidence>
<keyword evidence="9" id="KW-1185">Reference proteome</keyword>
<feature type="transmembrane region" description="Helical" evidence="6">
    <location>
        <begin position="70"/>
        <end position="93"/>
    </location>
</feature>
<feature type="transmembrane region" description="Helical" evidence="6">
    <location>
        <begin position="99"/>
        <end position="121"/>
    </location>
</feature>
<evidence type="ECO:0000256" key="1">
    <source>
        <dbReference type="ARBA" id="ARBA00004141"/>
    </source>
</evidence>
<gene>
    <name evidence="8" type="ORF">FRX31_002245</name>
</gene>
<comment type="caution">
    <text evidence="8">The sequence shown here is derived from an EMBL/GenBank/DDBJ whole genome shotgun (WGS) entry which is preliminary data.</text>
</comment>
<feature type="domain" description="EamA" evidence="7">
    <location>
        <begin position="10"/>
        <end position="148"/>
    </location>
</feature>
<feature type="transmembrane region" description="Helical" evidence="6">
    <location>
        <begin position="283"/>
        <end position="306"/>
    </location>
</feature>
<dbReference type="AlphaFoldDB" id="A0A7J6XGF6"/>
<evidence type="ECO:0000256" key="2">
    <source>
        <dbReference type="ARBA" id="ARBA00007635"/>
    </source>
</evidence>
<dbReference type="GO" id="GO:0022857">
    <property type="term" value="F:transmembrane transporter activity"/>
    <property type="evidence" value="ECO:0007669"/>
    <property type="project" value="InterPro"/>
</dbReference>
<sequence length="368" mass="40038">MDGRSNKAHWAMAMVQLFAGGYHVITKVALNAGINQIVFCTYRNLLALFILAPVAYFFEKNRRQPITGRLLFSLFLLGFMGIFANQLLLLAGLCYTNPTYAAAMEPAIPILTFLLTLAMGIETLDLVKLEGKMKVGGILTCVAGATLMFVFRGPAVLASNNFEMYPVETNELPAALTATWLSSLRRFGFDQWHIGVFCLIGHCMCTAIYLALQGLILREFPANLSVTAFSCLFGSILLVVAGLFSTQNSADWSLIPSELLAVLYAGIVATALIYSLETWSNKILGPALVSMYNPLQPVASAFLSAIFLKSAIYLGSIIGGILIITGLYIVTWANYRERQAKKAVKAISDQRTDGATEPLLGRTSTSIT</sequence>
<feature type="transmembrane region" description="Helical" evidence="6">
    <location>
        <begin position="36"/>
        <end position="58"/>
    </location>
</feature>
<evidence type="ECO:0000313" key="8">
    <source>
        <dbReference type="EMBL" id="KAF5208168.1"/>
    </source>
</evidence>
<evidence type="ECO:0000313" key="9">
    <source>
        <dbReference type="Proteomes" id="UP000554482"/>
    </source>
</evidence>
<keyword evidence="5 6" id="KW-0472">Membrane</keyword>
<dbReference type="GO" id="GO:0016020">
    <property type="term" value="C:membrane"/>
    <property type="evidence" value="ECO:0007669"/>
    <property type="project" value="UniProtKB-SubCell"/>
</dbReference>
<feature type="transmembrane region" description="Helical" evidence="6">
    <location>
        <begin position="192"/>
        <end position="212"/>
    </location>
</feature>
<dbReference type="PANTHER" id="PTHR31218">
    <property type="entry name" value="WAT1-RELATED PROTEIN"/>
    <property type="match status" value="1"/>
</dbReference>
<accession>A0A7J6XGF6</accession>
<keyword evidence="4 6" id="KW-1133">Transmembrane helix</keyword>
<protein>
    <recommendedName>
        <fullName evidence="6">WAT1-related protein</fullName>
    </recommendedName>
</protein>
<evidence type="ECO:0000259" key="7">
    <source>
        <dbReference type="Pfam" id="PF00892"/>
    </source>
</evidence>
<comment type="subcellular location">
    <subcellularLocation>
        <location evidence="1 6">Membrane</location>
        <topology evidence="1 6">Multi-pass membrane protein</topology>
    </subcellularLocation>
</comment>
<reference evidence="8 9" key="1">
    <citation type="submission" date="2020-06" db="EMBL/GenBank/DDBJ databases">
        <title>Transcriptomic and genomic resources for Thalictrum thalictroides and T. hernandezii: Facilitating candidate gene discovery in an emerging model plant lineage.</title>
        <authorList>
            <person name="Arias T."/>
            <person name="Riano-Pachon D.M."/>
            <person name="Di Stilio V.S."/>
        </authorList>
    </citation>
    <scope>NUCLEOTIDE SEQUENCE [LARGE SCALE GENOMIC DNA]</scope>
    <source>
        <strain evidence="9">cv. WT478/WT964</strain>
        <tissue evidence="8">Leaves</tissue>
    </source>
</reference>
<feature type="transmembrane region" description="Helical" evidence="6">
    <location>
        <begin position="224"/>
        <end position="244"/>
    </location>
</feature>
<dbReference type="Proteomes" id="UP000554482">
    <property type="component" value="Unassembled WGS sequence"/>
</dbReference>
<feature type="transmembrane region" description="Helical" evidence="6">
    <location>
        <begin position="312"/>
        <end position="335"/>
    </location>
</feature>
<organism evidence="8 9">
    <name type="scientific">Thalictrum thalictroides</name>
    <name type="common">Rue-anemone</name>
    <name type="synonym">Anemone thalictroides</name>
    <dbReference type="NCBI Taxonomy" id="46969"/>
    <lineage>
        <taxon>Eukaryota</taxon>
        <taxon>Viridiplantae</taxon>
        <taxon>Streptophyta</taxon>
        <taxon>Embryophyta</taxon>
        <taxon>Tracheophyta</taxon>
        <taxon>Spermatophyta</taxon>
        <taxon>Magnoliopsida</taxon>
        <taxon>Ranunculales</taxon>
        <taxon>Ranunculaceae</taxon>
        <taxon>Thalictroideae</taxon>
        <taxon>Thalictrum</taxon>
    </lineage>
</organism>
<evidence type="ECO:0000256" key="4">
    <source>
        <dbReference type="ARBA" id="ARBA00022989"/>
    </source>
</evidence>
<dbReference type="OrthoDB" id="1728340at2759"/>
<keyword evidence="3 6" id="KW-0812">Transmembrane</keyword>
<comment type="similarity">
    <text evidence="2 6">Belongs to the drug/metabolite transporter (DMT) superfamily. Plant drug/metabolite exporter (P-DME) (TC 2.A.7.4) family.</text>
</comment>
<dbReference type="Pfam" id="PF00892">
    <property type="entry name" value="EamA"/>
    <property type="match status" value="2"/>
</dbReference>
<name>A0A7J6XGF6_THATH</name>
<evidence type="ECO:0000256" key="5">
    <source>
        <dbReference type="ARBA" id="ARBA00023136"/>
    </source>
</evidence>
<dbReference type="InterPro" id="IPR030184">
    <property type="entry name" value="WAT1-related"/>
</dbReference>
<feature type="transmembrane region" description="Helical" evidence="6">
    <location>
        <begin position="259"/>
        <end position="276"/>
    </location>
</feature>
<dbReference type="SUPFAM" id="SSF103481">
    <property type="entry name" value="Multidrug resistance efflux transporter EmrE"/>
    <property type="match status" value="2"/>
</dbReference>
<feature type="domain" description="EamA" evidence="7">
    <location>
        <begin position="194"/>
        <end position="331"/>
    </location>
</feature>
<dbReference type="InterPro" id="IPR037185">
    <property type="entry name" value="EmrE-like"/>
</dbReference>
<evidence type="ECO:0000256" key="6">
    <source>
        <dbReference type="RuleBase" id="RU363077"/>
    </source>
</evidence>